<proteinExistence type="predicted"/>
<dbReference type="AlphaFoldDB" id="A0A5D4RB50"/>
<accession>A0A5D4RB50</accession>
<name>A0A5D4RB50_9BACI</name>
<sequence length="170" mass="20268">MGKKKKHGHFCIGCGMDKPNEKFSGKGHRQHICKACKRAGKTGMVFSTSEYDREMNRLTRAIRKCMILYTERMNFFLFEYKKELYITREEFDSEIFVYQANRQQDFIVSESLYQYESLLEVLYSKYYTAMENGQSVEYAHLIEEDDDPEITLTQKQRHYKTMILSINNLE</sequence>
<dbReference type="Proteomes" id="UP000322139">
    <property type="component" value="Unassembled WGS sequence"/>
</dbReference>
<evidence type="ECO:0000313" key="1">
    <source>
        <dbReference type="EMBL" id="TYS48635.1"/>
    </source>
</evidence>
<dbReference type="EMBL" id="VTER01000005">
    <property type="protein sequence ID" value="TYS48635.1"/>
    <property type="molecule type" value="Genomic_DNA"/>
</dbReference>
<organism evidence="1 2">
    <name type="scientific">Bacillus infantis</name>
    <dbReference type="NCBI Taxonomy" id="324767"/>
    <lineage>
        <taxon>Bacteria</taxon>
        <taxon>Bacillati</taxon>
        <taxon>Bacillota</taxon>
        <taxon>Bacilli</taxon>
        <taxon>Bacillales</taxon>
        <taxon>Bacillaceae</taxon>
        <taxon>Bacillus</taxon>
    </lineage>
</organism>
<protein>
    <submittedName>
        <fullName evidence="1">Uncharacterized protein</fullName>
    </submittedName>
</protein>
<comment type="caution">
    <text evidence="1">The sequence shown here is derived from an EMBL/GenBank/DDBJ whole genome shotgun (WGS) entry which is preliminary data.</text>
</comment>
<evidence type="ECO:0000313" key="2">
    <source>
        <dbReference type="Proteomes" id="UP000322139"/>
    </source>
</evidence>
<gene>
    <name evidence="1" type="ORF">FZD51_11005</name>
</gene>
<reference evidence="1 2" key="1">
    <citation type="submission" date="2019-08" db="EMBL/GenBank/DDBJ databases">
        <title>Bacillus genomes from the desert of Cuatro Cienegas, Coahuila.</title>
        <authorList>
            <person name="Olmedo-Alvarez G."/>
        </authorList>
    </citation>
    <scope>NUCLEOTIDE SEQUENCE [LARGE SCALE GENOMIC DNA]</scope>
    <source>
        <strain evidence="1 2">CH446_14T</strain>
    </source>
</reference>